<evidence type="ECO:0000256" key="1">
    <source>
        <dbReference type="ARBA" id="ARBA00004162"/>
    </source>
</evidence>
<accession>A0A8X7RAP1</accession>
<feature type="region of interest" description="Disordered" evidence="11">
    <location>
        <begin position="20"/>
        <end position="70"/>
    </location>
</feature>
<evidence type="ECO:0000256" key="3">
    <source>
        <dbReference type="ARBA" id="ARBA00022614"/>
    </source>
</evidence>
<evidence type="ECO:0000256" key="2">
    <source>
        <dbReference type="ARBA" id="ARBA00004479"/>
    </source>
</evidence>
<dbReference type="FunFam" id="3.80.10.10:FF:000691">
    <property type="entry name" value="Putative LRR receptor-like serine/threonine-protein kinase"/>
    <property type="match status" value="2"/>
</dbReference>
<keyword evidence="4 12" id="KW-0812">Transmembrane</keyword>
<reference evidence="14 15" key="1">
    <citation type="submission" date="2020-02" db="EMBL/GenBank/DDBJ databases">
        <authorList>
            <person name="Ma Q."/>
            <person name="Huang Y."/>
            <person name="Song X."/>
            <person name="Pei D."/>
        </authorList>
    </citation>
    <scope>NUCLEOTIDE SEQUENCE [LARGE SCALE GENOMIC DNA]</scope>
    <source>
        <strain evidence="14">Sxm20200214</strain>
        <tissue evidence="14">Leaf</tissue>
    </source>
</reference>
<keyword evidence="6" id="KW-0677">Repeat</keyword>
<proteinExistence type="predicted"/>
<feature type="transmembrane region" description="Helical" evidence="12">
    <location>
        <begin position="1647"/>
        <end position="1669"/>
    </location>
</feature>
<feature type="region of interest" description="Disordered" evidence="11">
    <location>
        <begin position="203"/>
        <end position="257"/>
    </location>
</feature>
<keyword evidence="15" id="KW-1185">Reference proteome</keyword>
<feature type="compositionally biased region" description="Low complexity" evidence="11">
    <location>
        <begin position="27"/>
        <end position="39"/>
    </location>
</feature>
<evidence type="ECO:0000256" key="6">
    <source>
        <dbReference type="ARBA" id="ARBA00022737"/>
    </source>
</evidence>
<dbReference type="InterPro" id="IPR032675">
    <property type="entry name" value="LRR_dom_sf"/>
</dbReference>
<dbReference type="InterPro" id="IPR013210">
    <property type="entry name" value="LRR_N_plant-typ"/>
</dbReference>
<dbReference type="SUPFAM" id="SSF52047">
    <property type="entry name" value="RNI-like"/>
    <property type="match status" value="1"/>
</dbReference>
<keyword evidence="8 12" id="KW-0472">Membrane</keyword>
<dbReference type="SMART" id="SM00369">
    <property type="entry name" value="LRR_TYP"/>
    <property type="match status" value="12"/>
</dbReference>
<feature type="region of interest" description="Disordered" evidence="11">
    <location>
        <begin position="1615"/>
        <end position="1636"/>
    </location>
</feature>
<evidence type="ECO:0000256" key="4">
    <source>
        <dbReference type="ARBA" id="ARBA00022692"/>
    </source>
</evidence>
<protein>
    <recommendedName>
        <fullName evidence="13">Leucine-rich repeat-containing N-terminal plant-type domain-containing protein</fullName>
    </recommendedName>
</protein>
<dbReference type="Pfam" id="PF00560">
    <property type="entry name" value="LRR_1"/>
    <property type="match status" value="7"/>
</dbReference>
<gene>
    <name evidence="14" type="ORF">Bca52824_052959</name>
</gene>
<keyword evidence="5" id="KW-0732">Signal</keyword>
<dbReference type="EMBL" id="JAAMPC010000011">
    <property type="protein sequence ID" value="KAG2281739.1"/>
    <property type="molecule type" value="Genomic_DNA"/>
</dbReference>
<keyword evidence="9" id="KW-0675">Receptor</keyword>
<evidence type="ECO:0000256" key="9">
    <source>
        <dbReference type="ARBA" id="ARBA00023170"/>
    </source>
</evidence>
<feature type="domain" description="Leucine-rich repeat-containing N-terminal plant-type" evidence="13">
    <location>
        <begin position="963"/>
        <end position="1006"/>
    </location>
</feature>
<dbReference type="Gene3D" id="3.80.10.10">
    <property type="entry name" value="Ribonuclease Inhibitor"/>
    <property type="match status" value="7"/>
</dbReference>
<feature type="region of interest" description="Disordered" evidence="11">
    <location>
        <begin position="115"/>
        <end position="159"/>
    </location>
</feature>
<evidence type="ECO:0000313" key="15">
    <source>
        <dbReference type="Proteomes" id="UP000886595"/>
    </source>
</evidence>
<keyword evidence="7 12" id="KW-1133">Transmembrane helix</keyword>
<dbReference type="OrthoDB" id="676979at2759"/>
<dbReference type="PRINTS" id="PR00019">
    <property type="entry name" value="LEURICHRPT"/>
</dbReference>
<dbReference type="PANTHER" id="PTHR27000">
    <property type="entry name" value="LEUCINE-RICH REPEAT RECEPTOR-LIKE PROTEIN KINASE FAMILY PROTEIN-RELATED"/>
    <property type="match status" value="1"/>
</dbReference>
<dbReference type="Proteomes" id="UP000886595">
    <property type="component" value="Unassembled WGS sequence"/>
</dbReference>
<evidence type="ECO:0000256" key="10">
    <source>
        <dbReference type="ARBA" id="ARBA00023180"/>
    </source>
</evidence>
<feature type="region of interest" description="Disordered" evidence="11">
    <location>
        <begin position="890"/>
        <end position="912"/>
    </location>
</feature>
<comment type="caution">
    <text evidence="14">The sequence shown here is derived from an EMBL/GenBank/DDBJ whole genome shotgun (WGS) entry which is preliminary data.</text>
</comment>
<evidence type="ECO:0000256" key="12">
    <source>
        <dbReference type="SAM" id="Phobius"/>
    </source>
</evidence>
<evidence type="ECO:0000256" key="11">
    <source>
        <dbReference type="SAM" id="MobiDB-lite"/>
    </source>
</evidence>
<dbReference type="Pfam" id="PF13855">
    <property type="entry name" value="LRR_8"/>
    <property type="match status" value="2"/>
</dbReference>
<dbReference type="GO" id="GO:0005886">
    <property type="term" value="C:plasma membrane"/>
    <property type="evidence" value="ECO:0007669"/>
    <property type="project" value="UniProtKB-SubCell"/>
</dbReference>
<name>A0A8X7RAP1_BRACI</name>
<organism evidence="14 15">
    <name type="scientific">Brassica carinata</name>
    <name type="common">Ethiopian mustard</name>
    <name type="synonym">Abyssinian cabbage</name>
    <dbReference type="NCBI Taxonomy" id="52824"/>
    <lineage>
        <taxon>Eukaryota</taxon>
        <taxon>Viridiplantae</taxon>
        <taxon>Streptophyta</taxon>
        <taxon>Embryophyta</taxon>
        <taxon>Tracheophyta</taxon>
        <taxon>Spermatophyta</taxon>
        <taxon>Magnoliopsida</taxon>
        <taxon>eudicotyledons</taxon>
        <taxon>Gunneridae</taxon>
        <taxon>Pentapetalae</taxon>
        <taxon>rosids</taxon>
        <taxon>malvids</taxon>
        <taxon>Brassicales</taxon>
        <taxon>Brassicaceae</taxon>
        <taxon>Brassiceae</taxon>
        <taxon>Brassica</taxon>
    </lineage>
</organism>
<dbReference type="Pfam" id="PF08263">
    <property type="entry name" value="LRRNT_2"/>
    <property type="match status" value="2"/>
</dbReference>
<evidence type="ECO:0000259" key="13">
    <source>
        <dbReference type="Pfam" id="PF08263"/>
    </source>
</evidence>
<dbReference type="PROSITE" id="PS51450">
    <property type="entry name" value="LRR"/>
    <property type="match status" value="2"/>
</dbReference>
<keyword evidence="3" id="KW-0433">Leucine-rich repeat</keyword>
<sequence>METSQELNFINPLASKHEAEDPILRLSSSSSSSFSSCSSIEAAPRPDDQSPPTQIMERCTNNATSTPPYRIPPHVFEITTSTAPAEWSTLSNESLFSIHMGDNTFTEEIDYFKSGELTFPQPPSPRTPTLPSPPQSKTKEEQKADKAYHASKDQEQKAASSIRDVLMANKDNNNKTNKLDHSVSRRSEDFSVKSFAFPVFGNADKGGLQSSTPQKKQKISLEAEGDEGFKKEEAPKPVTTPKAEADRGSTAVTGDSLDSDSQVLLNFKSYLESWNPTERGKYNEWDTEKQEVCQWPGITCTPEEVESQGSVLGFHHLRSDIRLKHLNLSHNIIGGELSLSGLSNLEVLDLSVNKISGDVHSTFPLICNSLVVANLSTNNFSGRIDDIFNECRYLKYVDLRYNGFSGGIWAGFRRLVKFSVSGNRLSGNISAFMFRGSAICKCWICLGMVLSGSFRTSFELSEPECVGSVGKQLQGNIPAELGSISSLRGLHLGNNMFYRDIPETLLNLSNLVFLGLSRNNFGGDVQEIFGRFTQVKYLVLYGNSYVGGIYSSNILTLPNLSRLDLSYNNFSGRLPSEISQNLTFLILAYNNFSGDIPRKYGNMPGLQALDLSFNRLTGSIPASFGKLTSLLWLMLANNSLSGEIPREIGNCSSLLWLNVANNQLSGGLYPELTNMGSNPTPTFEVNRQSEDYIVAGSGECLVMKRWIPAEFPPFIFGLESLTKRSCRSLWDHVREGKCIFPVCPPGSTVGPLDVSGYLQLSGNKMSGEVPANISQMKKLSMLHLGFNEFEGKLPIEIGQLPLVFLNLTRNKFSGQIPQQIGNIYNLQNLDLSYNNFSGNFPTSLNDLNEMSKFNISYNPFIHGVIPSRGQLATFGKDSFLGNPLLQLPSFFNQPGNNNSSSGERDNGREEEEDDESAIDMLAFCWSTVSFYVVALIGTLVLIYFDCPWCRCFHTTAVTGDSLDSDSQVLLNFKSYLESWNPTERGKYNEWDTEKQEVCQWPGITCTPEGSRVTGISLRGSTISGPIFGNFSALTQLTFLDLSSNTIGGSIPDDLSRCHRLKHLNLSHNIIGGELSLSGLSNLEVLDLSVNKISGDVHSTFPLICNSLVVANLSTNNFSGRIDDIFNECRYLKYVDLRYNGFSGGIWAGFRRLVKFSVSGNRLSGNISAFMFRGKCNLQVLDLSGNGFVGEFPGQVSNCQNLNVLDLWGNNFRGNIPAELGSISSLRGLHLGNNMFYRDIPETLLNLSNLVFLGLSRNNFGGDVQEIFGRFTQVKYLVLYGNSYVGGIYSSNILTLPNLSRLDLSYNNFSGRLPSEISQNLTFLILAYNNFSGDIPRKYGNMPGLQALDLSFNRLTGSIPASFGKLTSLLWLMLANNSLLLWLNVANNQLSGGLYPELTNMGSNPTPTFEVNRQSEDYIVAGSGECLVMKRWIPAEFPPFIFGLESLTKRSCRSLWDHVREGKCIFPVCPPGSTVGPLDVSGYLQLSGNKMSGEVPANISQMKKLSMLHLGFNEFEGKLPIEIGQLPLVFLNLTRNKFSGQIPQQIGNIYNLQNLDLSYNNFSGNFPTSLNDLNEMSKFNISYNPFIHGVIPSRGQLATFGKDSFLGNPLLQLPSFFNQPGNNNSSSGERDNGREEEEDDESAIDMLAFCWSTVSFYVVALIGTLVLIYFDCPWCRCFHSIFEKQVVLKSICVVYLTCLFEYYKKKKSGLQRQRRV</sequence>
<dbReference type="InterPro" id="IPR003591">
    <property type="entry name" value="Leu-rich_rpt_typical-subtyp"/>
</dbReference>
<evidence type="ECO:0000256" key="8">
    <source>
        <dbReference type="ARBA" id="ARBA00023136"/>
    </source>
</evidence>
<dbReference type="PANTHER" id="PTHR27000:SF54">
    <property type="entry name" value="OS07G0597200 PROTEIN"/>
    <property type="match status" value="1"/>
</dbReference>
<evidence type="ECO:0000256" key="7">
    <source>
        <dbReference type="ARBA" id="ARBA00022989"/>
    </source>
</evidence>
<feature type="compositionally biased region" description="Basic and acidic residues" evidence="11">
    <location>
        <begin position="137"/>
        <end position="156"/>
    </location>
</feature>
<feature type="compositionally biased region" description="Pro residues" evidence="11">
    <location>
        <begin position="120"/>
        <end position="134"/>
    </location>
</feature>
<dbReference type="FunFam" id="3.80.10.10:FF:001121">
    <property type="entry name" value="Putative LRR receptor-like serine/threonine-protein kinase"/>
    <property type="match status" value="2"/>
</dbReference>
<feature type="domain" description="Leucine-rich repeat-containing N-terminal plant-type" evidence="13">
    <location>
        <begin position="258"/>
        <end position="301"/>
    </location>
</feature>
<dbReference type="SUPFAM" id="SSF52058">
    <property type="entry name" value="L domain-like"/>
    <property type="match status" value="3"/>
</dbReference>
<dbReference type="InterPro" id="IPR001611">
    <property type="entry name" value="Leu-rich_rpt"/>
</dbReference>
<keyword evidence="10" id="KW-0325">Glycoprotein</keyword>
<evidence type="ECO:0000313" key="14">
    <source>
        <dbReference type="EMBL" id="KAG2281739.1"/>
    </source>
</evidence>
<evidence type="ECO:0000256" key="5">
    <source>
        <dbReference type="ARBA" id="ARBA00022729"/>
    </source>
</evidence>
<comment type="subcellular location">
    <subcellularLocation>
        <location evidence="1">Cell membrane</location>
        <topology evidence="1">Single-pass membrane protein</topology>
    </subcellularLocation>
    <subcellularLocation>
        <location evidence="2">Membrane</location>
        <topology evidence="2">Single-pass type I membrane protein</topology>
    </subcellularLocation>
</comment>